<accession>A0A9Q9EPL7</accession>
<evidence type="ECO:0000313" key="2">
    <source>
        <dbReference type="Proteomes" id="UP001056384"/>
    </source>
</evidence>
<dbReference type="InterPro" id="IPR011333">
    <property type="entry name" value="SKP1/BTB/POZ_sf"/>
</dbReference>
<organism evidence="1 2">
    <name type="scientific">Septoria linicola</name>
    <dbReference type="NCBI Taxonomy" id="215465"/>
    <lineage>
        <taxon>Eukaryota</taxon>
        <taxon>Fungi</taxon>
        <taxon>Dikarya</taxon>
        <taxon>Ascomycota</taxon>
        <taxon>Pezizomycotina</taxon>
        <taxon>Dothideomycetes</taxon>
        <taxon>Dothideomycetidae</taxon>
        <taxon>Mycosphaerellales</taxon>
        <taxon>Mycosphaerellaceae</taxon>
        <taxon>Septoria</taxon>
    </lineage>
</organism>
<dbReference type="Gene3D" id="3.30.710.10">
    <property type="entry name" value="Potassium Channel Kv1.1, Chain A"/>
    <property type="match status" value="1"/>
</dbReference>
<dbReference type="Proteomes" id="UP001056384">
    <property type="component" value="Chromosome 8"/>
</dbReference>
<keyword evidence="2" id="KW-1185">Reference proteome</keyword>
<dbReference type="AlphaFoldDB" id="A0A9Q9EPL7"/>
<protein>
    <submittedName>
        <fullName evidence="1">SKP1/BTB/POZ domain superfamily protein</fullName>
    </submittedName>
</protein>
<sequence length="179" mass="20458">MSLPRTEGILKRLYRSGGFSDLALSTVNETWHVHRCIVCEASFAFYELWFNVSTDRLLESNWVVEQIMAHCYGVADILILTTIEGRLEGAVELYLAAIKYDLPELRDEVEAVIAGIEGPDQRRFIEYLTWLYRHPQRNELPTSSLEAGAKLLASGMNWWRLSDPGSKVSLDRLRGCHEL</sequence>
<reference evidence="1" key="1">
    <citation type="submission" date="2022-06" db="EMBL/GenBank/DDBJ databases">
        <title>Complete genome sequences of two strains of the flax pathogen Septoria linicola.</title>
        <authorList>
            <person name="Lapalu N."/>
            <person name="Simon A."/>
            <person name="Demenou B."/>
            <person name="Paumier D."/>
            <person name="Guillot M.-P."/>
            <person name="Gout L."/>
            <person name="Valade R."/>
        </authorList>
    </citation>
    <scope>NUCLEOTIDE SEQUENCE</scope>
    <source>
        <strain evidence="1">SE15195</strain>
    </source>
</reference>
<gene>
    <name evidence="1" type="ORF">Slin15195_G099770</name>
</gene>
<name>A0A9Q9EPL7_9PEZI</name>
<evidence type="ECO:0000313" key="1">
    <source>
        <dbReference type="EMBL" id="USW56658.1"/>
    </source>
</evidence>
<dbReference type="SUPFAM" id="SSF54695">
    <property type="entry name" value="POZ domain"/>
    <property type="match status" value="1"/>
</dbReference>
<proteinExistence type="predicted"/>
<dbReference type="EMBL" id="CP099425">
    <property type="protein sequence ID" value="USW56658.1"/>
    <property type="molecule type" value="Genomic_DNA"/>
</dbReference>